<dbReference type="PANTHER" id="PTHR30093">
    <property type="entry name" value="GENERAL SECRETION PATHWAY PROTEIN G"/>
    <property type="match status" value="1"/>
</dbReference>
<dbReference type="KEGG" id="psl:Psta_0316"/>
<dbReference type="AlphaFoldDB" id="D2R297"/>
<dbReference type="InterPro" id="IPR012902">
    <property type="entry name" value="N_methyl_site"/>
</dbReference>
<dbReference type="STRING" id="530564.Psta_0316"/>
<dbReference type="SUPFAM" id="SSF54523">
    <property type="entry name" value="Pili subunits"/>
    <property type="match status" value="1"/>
</dbReference>
<name>D2R297_PIRSD</name>
<evidence type="ECO:0000313" key="3">
    <source>
        <dbReference type="Proteomes" id="UP000001887"/>
    </source>
</evidence>
<dbReference type="EMBL" id="CP001848">
    <property type="protein sequence ID" value="ADB15006.1"/>
    <property type="molecule type" value="Genomic_DNA"/>
</dbReference>
<dbReference type="Gene3D" id="3.30.700.10">
    <property type="entry name" value="Glycoprotein, Type 4 Pilin"/>
    <property type="match status" value="1"/>
</dbReference>
<dbReference type="Proteomes" id="UP000001887">
    <property type="component" value="Chromosome"/>
</dbReference>
<gene>
    <name evidence="2" type="ordered locus">Psta_0316</name>
</gene>
<keyword evidence="3" id="KW-1185">Reference proteome</keyword>
<dbReference type="InterPro" id="IPR045584">
    <property type="entry name" value="Pilin-like"/>
</dbReference>
<dbReference type="eggNOG" id="COG2165">
    <property type="taxonomic scope" value="Bacteria"/>
</dbReference>
<dbReference type="NCBIfam" id="TIGR04294">
    <property type="entry name" value="pre_pil_HX9DG"/>
    <property type="match status" value="1"/>
</dbReference>
<evidence type="ECO:0000313" key="2">
    <source>
        <dbReference type="EMBL" id="ADB15006.1"/>
    </source>
</evidence>
<dbReference type="HOGENOM" id="CLU_041661_0_0_0"/>
<dbReference type="InterPro" id="IPR011453">
    <property type="entry name" value="DUF1559"/>
</dbReference>
<evidence type="ECO:0000259" key="1">
    <source>
        <dbReference type="Pfam" id="PF07596"/>
    </source>
</evidence>
<dbReference type="PANTHER" id="PTHR30093:SF2">
    <property type="entry name" value="TYPE II SECRETION SYSTEM PROTEIN H"/>
    <property type="match status" value="1"/>
</dbReference>
<accession>D2R297</accession>
<feature type="domain" description="DUF1559" evidence="1">
    <location>
        <begin position="39"/>
        <end position="285"/>
    </location>
</feature>
<dbReference type="OrthoDB" id="255848at2"/>
<proteinExistence type="predicted"/>
<dbReference type="InterPro" id="IPR027558">
    <property type="entry name" value="Pre_pil_HX9DG_C"/>
</dbReference>
<dbReference type="NCBIfam" id="TIGR02532">
    <property type="entry name" value="IV_pilin_GFxxxE"/>
    <property type="match status" value="1"/>
</dbReference>
<reference evidence="2 3" key="1">
    <citation type="journal article" date="2009" name="Stand. Genomic Sci.">
        <title>Complete genome sequence of Pirellula staleyi type strain (ATCC 27377).</title>
        <authorList>
            <person name="Clum A."/>
            <person name="Tindall B.J."/>
            <person name="Sikorski J."/>
            <person name="Ivanova N."/>
            <person name="Mavrommatis K."/>
            <person name="Lucas S."/>
            <person name="Glavina del Rio T."/>
            <person name="Nolan M."/>
            <person name="Chen F."/>
            <person name="Tice H."/>
            <person name="Pitluck S."/>
            <person name="Cheng J.F."/>
            <person name="Chertkov O."/>
            <person name="Brettin T."/>
            <person name="Han C."/>
            <person name="Detter J.C."/>
            <person name="Kuske C."/>
            <person name="Bruce D."/>
            <person name="Goodwin L."/>
            <person name="Ovchinikova G."/>
            <person name="Pati A."/>
            <person name="Mikhailova N."/>
            <person name="Chen A."/>
            <person name="Palaniappan K."/>
            <person name="Land M."/>
            <person name="Hauser L."/>
            <person name="Chang Y.J."/>
            <person name="Jeffries C.D."/>
            <person name="Chain P."/>
            <person name="Rohde M."/>
            <person name="Goker M."/>
            <person name="Bristow J."/>
            <person name="Eisen J.A."/>
            <person name="Markowitz V."/>
            <person name="Hugenholtz P."/>
            <person name="Kyrpides N.C."/>
            <person name="Klenk H.P."/>
            <person name="Lapidus A."/>
        </authorList>
    </citation>
    <scope>NUCLEOTIDE SEQUENCE [LARGE SCALE GENOMIC DNA]</scope>
    <source>
        <strain evidence="3">ATCC 27377 / DSM 6068 / ICPB 4128</strain>
    </source>
</reference>
<dbReference type="Pfam" id="PF07963">
    <property type="entry name" value="N_methyl"/>
    <property type="match status" value="1"/>
</dbReference>
<organism evidence="2 3">
    <name type="scientific">Pirellula staleyi (strain ATCC 27377 / DSM 6068 / ICPB 4128)</name>
    <name type="common">Pirella staleyi</name>
    <dbReference type="NCBI Taxonomy" id="530564"/>
    <lineage>
        <taxon>Bacteria</taxon>
        <taxon>Pseudomonadati</taxon>
        <taxon>Planctomycetota</taxon>
        <taxon>Planctomycetia</taxon>
        <taxon>Pirellulales</taxon>
        <taxon>Pirellulaceae</taxon>
        <taxon>Pirellula</taxon>
    </lineage>
</organism>
<protein>
    <recommendedName>
        <fullName evidence="1">DUF1559 domain-containing protein</fullName>
    </recommendedName>
</protein>
<dbReference type="Pfam" id="PF07596">
    <property type="entry name" value="SBP_bac_10"/>
    <property type="match status" value="1"/>
</dbReference>
<sequence precursor="true">MNTRPISLSNQRHAFTLVELLVVIAIIGVLVALLLPAVQAAREAARRMQCSNNLRQVGLASHNFHDTLGFLPPAFIGDNSDTPNGWATWGALVLPYMEGGNQFAKWDVTRRASLQPLEAYQPQIKAYVCPSRQLPVLSVNDFATPGGSLSDYACAFGTAADYTSSNGAMIPNMPFVVLDSASGEYRVSKWSGQLTLADLTDGTSNTFLYGEKHIRPNSLRGKNEDRSIFSGVRNTHRRMCGIAANGDQRPLLPPQVQAAALANSSFGGPHPGVCQFVFADGSTKPVRITASLDTLTRLVRRNDGEVIAGDY</sequence>